<feature type="compositionally biased region" description="Low complexity" evidence="1">
    <location>
        <begin position="143"/>
        <end position="152"/>
    </location>
</feature>
<feature type="region of interest" description="Disordered" evidence="1">
    <location>
        <begin position="1268"/>
        <end position="1301"/>
    </location>
</feature>
<feature type="compositionally biased region" description="Polar residues" evidence="1">
    <location>
        <begin position="596"/>
        <end position="605"/>
    </location>
</feature>
<feature type="region of interest" description="Disordered" evidence="1">
    <location>
        <begin position="594"/>
        <end position="625"/>
    </location>
</feature>
<feature type="compositionally biased region" description="Polar residues" evidence="1">
    <location>
        <begin position="1014"/>
        <end position="1031"/>
    </location>
</feature>
<feature type="region of interest" description="Disordered" evidence="1">
    <location>
        <begin position="1173"/>
        <end position="1211"/>
    </location>
</feature>
<feature type="region of interest" description="Disordered" evidence="1">
    <location>
        <begin position="372"/>
        <end position="438"/>
    </location>
</feature>
<feature type="compositionally biased region" description="Basic and acidic residues" evidence="1">
    <location>
        <begin position="403"/>
        <end position="431"/>
    </location>
</feature>
<dbReference type="VEuPathDB" id="VectorBase:CSON011897"/>
<feature type="region of interest" description="Disordered" evidence="1">
    <location>
        <begin position="777"/>
        <end position="802"/>
    </location>
</feature>
<organism evidence="2">
    <name type="scientific">Culicoides sonorensis</name>
    <name type="common">Biting midge</name>
    <dbReference type="NCBI Taxonomy" id="179676"/>
    <lineage>
        <taxon>Eukaryota</taxon>
        <taxon>Metazoa</taxon>
        <taxon>Ecdysozoa</taxon>
        <taxon>Arthropoda</taxon>
        <taxon>Hexapoda</taxon>
        <taxon>Insecta</taxon>
        <taxon>Pterygota</taxon>
        <taxon>Neoptera</taxon>
        <taxon>Endopterygota</taxon>
        <taxon>Diptera</taxon>
        <taxon>Nematocera</taxon>
        <taxon>Chironomoidea</taxon>
        <taxon>Ceratopogonidae</taxon>
        <taxon>Ceratopogoninae</taxon>
        <taxon>Culicoides</taxon>
        <taxon>Monoculicoides</taxon>
    </lineage>
</organism>
<feature type="region of interest" description="Disordered" evidence="1">
    <location>
        <begin position="1"/>
        <end position="50"/>
    </location>
</feature>
<feature type="compositionally biased region" description="Polar residues" evidence="1">
    <location>
        <begin position="789"/>
        <end position="798"/>
    </location>
</feature>
<feature type="compositionally biased region" description="Polar residues" evidence="1">
    <location>
        <begin position="651"/>
        <end position="664"/>
    </location>
</feature>
<gene>
    <name evidence="2" type="primary">CSON011897</name>
</gene>
<reference evidence="2" key="1">
    <citation type="submission" date="2018-07" db="EMBL/GenBank/DDBJ databases">
        <authorList>
            <person name="Quirk P.G."/>
            <person name="Krulwich T.A."/>
        </authorList>
    </citation>
    <scope>NUCLEOTIDE SEQUENCE</scope>
</reference>
<protein>
    <submittedName>
        <fullName evidence="2">CSON011897 protein</fullName>
    </submittedName>
</protein>
<feature type="compositionally biased region" description="Polar residues" evidence="1">
    <location>
        <begin position="1192"/>
        <end position="1206"/>
    </location>
</feature>
<dbReference type="EMBL" id="UFQT01000538">
    <property type="protein sequence ID" value="SSX25067.1"/>
    <property type="molecule type" value="Genomic_DNA"/>
</dbReference>
<sequence length="1313" mass="147301">MSQIMGPNSDTLTPDGIDPDRKPDNETTSTSTTQETVNEKTLNENNRTNNIQINNLIKSNNSCDNKKSQVTVVNGSVKSDEKTTKLKQTEPRELTEEECDEVLTVILSEEIPETNSLTIIEEKIENKSSDENKEKTFPKSILSNNINGNGSIDKPLQESDNKVKASFRKKSVSFENDETIKKFTGGEEIVDQENPFKPEIISETGVNYKFIKKNKLSKKSSIPASLPQAQTVRAVIRESDFITKEEILKQSKYVPVYVKNPDPILTYDKSIIDRLSSVESEVEEPPTPRTKKFPIPAPRKISKLPALTANSFIGKKDVKKRHFLKQKNKGNYPDLSDIKVKTGTDWEESLYDPNEVAINVIKFDSLLKKKKYKSEEDSDETEVVNAETSSSEENQESKNNIKKQSEDEPDSNNKKSSEQKSSSKDKDDDSSGKGSYTNTVTSSEFKEFLRKKGLTLVPNTLRLQAINNKKVISATTPHQNGVGHKAIIAEMEKSGEKKSSILRRLFQGNLFSSRKTSPKAPVPQPQQVFSKPVEKESVVRKRLGLSNGKSSVLADNEFTTHFRKEQLSKKSSYDDDRGSSISSMLTAAEDYLDMQSPASPKSPRSTYLDMIPNSNQKKPSLNRGTSDLIQRSSEINRAKSAMLKAKPGALRSQSTQSFKVSSRLAQPLTFEKSSPQPGDGVLKPKVQRPGMPNGTAGKQKPPVPVRTVSDRTLNNKQLYAKENGRMNRSLSMDREEIRLRSKPPQPLERTTKSLTANKTPQKQINVEAQLNRLVQGNDSPERTIEGPVKTSTPKTNHPTDAVTPMTKDRQVISPVAQPKEKTPEIDPYLYVKLHELKRKTDDELLNKASQNNSIFPKAIYGKTVNGRTSVPLQNMQENLYEQRPQIPQTNGNFIRNSPQRNTVTGALRPKTGGPEDYQRQAMTNNYGYVNGNVSNNSSNSSQNQPMRSQSVLDGVTGSPMYGSMRYRMSNNNTPVQLRKGGTLDRKQILNQIYEFYRRSVNNTPNKMNEDQLYSRPSSIKSGMNVSPNSYASVRVHPPPPELRQRSQSVQQQPIYGNRNAINAAIYAQARSISQTANAQQNVNGQRISVTSDNDSVFLAPAPPNTYKTLSSNNKDPRKNYVILEGEQITPWDVLKYRSVPNTPQRDQIYSVPRKPISRQDVYGKIYDTGVQSNKLQAQPQQQQQQRRPASVTPYNGQPTYQPSQVNGRVRLGADGRSTPLILSSVASQQQQNQQSPVKPSYAEPLYRPIQMNRRPLPQSPLVMQQNPYRKNSAGSQELLKDKSLRLPMPYESDTGSEAGEIQRILYNRQNDEI</sequence>
<evidence type="ECO:0000256" key="1">
    <source>
        <dbReference type="SAM" id="MobiDB-lite"/>
    </source>
</evidence>
<feature type="region of interest" description="Disordered" evidence="1">
    <location>
        <begin position="1014"/>
        <end position="1043"/>
    </location>
</feature>
<name>A0A336M9L4_CULSO</name>
<feature type="compositionally biased region" description="Polar residues" evidence="1">
    <location>
        <begin position="612"/>
        <end position="625"/>
    </location>
</feature>
<evidence type="ECO:0000313" key="2">
    <source>
        <dbReference type="EMBL" id="SSX25067.1"/>
    </source>
</evidence>
<feature type="region of interest" description="Disordered" evidence="1">
    <location>
        <begin position="642"/>
        <end position="754"/>
    </location>
</feature>
<accession>A0A336M9L4</accession>
<feature type="compositionally biased region" description="Low complexity" evidence="1">
    <location>
        <begin position="1176"/>
        <end position="1189"/>
    </location>
</feature>
<feature type="compositionally biased region" description="Polar residues" evidence="1">
    <location>
        <begin position="887"/>
        <end position="904"/>
    </location>
</feature>
<feature type="compositionally biased region" description="Polar residues" evidence="1">
    <location>
        <begin position="1"/>
        <end position="12"/>
    </location>
</feature>
<feature type="region of interest" description="Disordered" evidence="1">
    <location>
        <begin position="140"/>
        <end position="159"/>
    </location>
</feature>
<feature type="compositionally biased region" description="Low complexity" evidence="1">
    <location>
        <begin position="26"/>
        <end position="36"/>
    </location>
</feature>
<feature type="region of interest" description="Disordered" evidence="1">
    <location>
        <begin position="887"/>
        <end position="918"/>
    </location>
</feature>
<proteinExistence type="predicted"/>
<dbReference type="OMA" id="RNRQVMI"/>